<dbReference type="PROSITE" id="PS50082">
    <property type="entry name" value="WD_REPEATS_2"/>
    <property type="match status" value="1"/>
</dbReference>
<sequence>MSLPILTNFVRRLSARDEADGDLVRRYTAERSEAAFEELARRYGPAVFGVCRRALGDHHLAEDAFQAVFVVLARKAHTVRPPGAVGGWLFGVARKAAAEAAAMRRRKHRELLPGSLPDRSAPGAEPDDTAAAVDAEVAALPPALRAAVLLCEIEGLPRAEAAARLGIAEGTLSSRLAKARKVLAERLRRRGLAPAVGGVAAVPVALAGAASARADGRASGTVLELANGVLRTMLASNLRLVPVAVLALTVAVVGWAGDSDLPAAARVGPPAVAVRAAAPVPARKVEWVEEFALEHTSAVSAVAFGEKALATFEVECAQPRARVWNAIDGKPLPLEVRGAWFPKSPARALRFTKGDEHLLMTFPETFFDQPSGGTVRYRRIPEALVGDTMSGFDAVAFSADLTTFVNRKLPMPNQPVRKDQLHLHGNPWTDQKNHLNHRAVFEYPGGAAVLHADLSADGKRLAVAGDDAAVRVFDAATLKELHAIKLKKEATVTGVRLTDDGGRLAVVGAGGFARVYDCAGAELCALKGHDGTVVAVAFSSDGKRVATACGRVVRVFDATAGKPNGEVAGHADKVTALAFGPAGRRLISGSVDKTAKVWKLSD</sequence>
<dbReference type="Pfam" id="PF04542">
    <property type="entry name" value="Sigma70_r2"/>
    <property type="match status" value="1"/>
</dbReference>
<evidence type="ECO:0000256" key="2">
    <source>
        <dbReference type="ARBA" id="ARBA00023015"/>
    </source>
</evidence>
<dbReference type="SUPFAM" id="SSF88659">
    <property type="entry name" value="Sigma3 and sigma4 domains of RNA polymerase sigma factors"/>
    <property type="match status" value="1"/>
</dbReference>
<evidence type="ECO:0000256" key="1">
    <source>
        <dbReference type="ARBA" id="ARBA00010641"/>
    </source>
</evidence>
<protein>
    <submittedName>
        <fullName evidence="10">Sigma-70 family RNA polymerase sigma factor</fullName>
    </submittedName>
</protein>
<dbReference type="InterPro" id="IPR039425">
    <property type="entry name" value="RNA_pol_sigma-70-like"/>
</dbReference>
<dbReference type="InterPro" id="IPR013324">
    <property type="entry name" value="RNA_pol_sigma_r3/r4-like"/>
</dbReference>
<dbReference type="PANTHER" id="PTHR43133:SF8">
    <property type="entry name" value="RNA POLYMERASE SIGMA FACTOR HI_1459-RELATED"/>
    <property type="match status" value="1"/>
</dbReference>
<organism evidence="10 11">
    <name type="scientific">Gemmata palustris</name>
    <dbReference type="NCBI Taxonomy" id="2822762"/>
    <lineage>
        <taxon>Bacteria</taxon>
        <taxon>Pseudomonadati</taxon>
        <taxon>Planctomycetota</taxon>
        <taxon>Planctomycetia</taxon>
        <taxon>Gemmatales</taxon>
        <taxon>Gemmataceae</taxon>
        <taxon>Gemmata</taxon>
    </lineage>
</organism>
<evidence type="ECO:0000313" key="11">
    <source>
        <dbReference type="Proteomes" id="UP000676565"/>
    </source>
</evidence>
<dbReference type="Pfam" id="PF08281">
    <property type="entry name" value="Sigma70_r4_2"/>
    <property type="match status" value="1"/>
</dbReference>
<dbReference type="PROSITE" id="PS50294">
    <property type="entry name" value="WD_REPEATS_REGION"/>
    <property type="match status" value="1"/>
</dbReference>
<evidence type="ECO:0000256" key="4">
    <source>
        <dbReference type="ARBA" id="ARBA00023125"/>
    </source>
</evidence>
<keyword evidence="11" id="KW-1185">Reference proteome</keyword>
<evidence type="ECO:0000256" key="5">
    <source>
        <dbReference type="ARBA" id="ARBA00023163"/>
    </source>
</evidence>
<dbReference type="SUPFAM" id="SSF50978">
    <property type="entry name" value="WD40 repeat-like"/>
    <property type="match status" value="1"/>
</dbReference>
<name>A0ABS5C485_9BACT</name>
<dbReference type="PANTHER" id="PTHR43133">
    <property type="entry name" value="RNA POLYMERASE ECF-TYPE SIGMA FACTO"/>
    <property type="match status" value="1"/>
</dbReference>
<dbReference type="InterPro" id="IPR036322">
    <property type="entry name" value="WD40_repeat_dom_sf"/>
</dbReference>
<dbReference type="InterPro" id="IPR013249">
    <property type="entry name" value="RNA_pol_sigma70_r4_t2"/>
</dbReference>
<evidence type="ECO:0000256" key="6">
    <source>
        <dbReference type="PROSITE-ProRule" id="PRU00221"/>
    </source>
</evidence>
<keyword evidence="6" id="KW-0853">WD repeat</keyword>
<feature type="repeat" description="WD" evidence="6">
    <location>
        <begin position="567"/>
        <end position="602"/>
    </location>
</feature>
<feature type="domain" description="RNA polymerase sigma-70 region 2" evidence="8">
    <location>
        <begin position="39"/>
        <end position="105"/>
    </location>
</feature>
<proteinExistence type="inferred from homology"/>
<evidence type="ECO:0000259" key="9">
    <source>
        <dbReference type="Pfam" id="PF08281"/>
    </source>
</evidence>
<dbReference type="Gene3D" id="2.130.10.10">
    <property type="entry name" value="YVTN repeat-like/Quinoprotein amine dehydrogenase"/>
    <property type="match status" value="1"/>
</dbReference>
<evidence type="ECO:0000256" key="3">
    <source>
        <dbReference type="ARBA" id="ARBA00023082"/>
    </source>
</evidence>
<evidence type="ECO:0000259" key="8">
    <source>
        <dbReference type="Pfam" id="PF04542"/>
    </source>
</evidence>
<gene>
    <name evidence="10" type="ORF">J8F10_35930</name>
</gene>
<dbReference type="InterPro" id="IPR013325">
    <property type="entry name" value="RNA_pol_sigma_r2"/>
</dbReference>
<dbReference type="Gene3D" id="1.10.1740.10">
    <property type="match status" value="1"/>
</dbReference>
<dbReference type="Pfam" id="PF00400">
    <property type="entry name" value="WD40"/>
    <property type="match status" value="2"/>
</dbReference>
<feature type="region of interest" description="Disordered" evidence="7">
    <location>
        <begin position="108"/>
        <end position="128"/>
    </location>
</feature>
<keyword evidence="4" id="KW-0238">DNA-binding</keyword>
<dbReference type="SUPFAM" id="SSF88946">
    <property type="entry name" value="Sigma2 domain of RNA polymerase sigma factors"/>
    <property type="match status" value="1"/>
</dbReference>
<reference evidence="10 11" key="1">
    <citation type="submission" date="2021-04" db="EMBL/GenBank/DDBJ databases">
        <authorList>
            <person name="Ivanova A."/>
        </authorList>
    </citation>
    <scope>NUCLEOTIDE SEQUENCE [LARGE SCALE GENOMIC DNA]</scope>
    <source>
        <strain evidence="10 11">G18</strain>
    </source>
</reference>
<feature type="domain" description="RNA polymerase sigma factor 70 region 4 type 2" evidence="9">
    <location>
        <begin position="132"/>
        <end position="181"/>
    </location>
</feature>
<dbReference type="RefSeq" id="WP_210662886.1">
    <property type="nucleotide sequence ID" value="NZ_JAGKQQ010000002.1"/>
</dbReference>
<dbReference type="NCBIfam" id="TIGR02937">
    <property type="entry name" value="sigma70-ECF"/>
    <property type="match status" value="1"/>
</dbReference>
<dbReference type="Gene3D" id="1.10.10.10">
    <property type="entry name" value="Winged helix-like DNA-binding domain superfamily/Winged helix DNA-binding domain"/>
    <property type="match status" value="1"/>
</dbReference>
<comment type="caution">
    <text evidence="10">The sequence shown here is derived from an EMBL/GenBank/DDBJ whole genome shotgun (WGS) entry which is preliminary data.</text>
</comment>
<keyword evidence="2" id="KW-0805">Transcription regulation</keyword>
<dbReference type="InterPro" id="IPR001680">
    <property type="entry name" value="WD40_rpt"/>
</dbReference>
<dbReference type="InterPro" id="IPR015943">
    <property type="entry name" value="WD40/YVTN_repeat-like_dom_sf"/>
</dbReference>
<dbReference type="EMBL" id="JAGKQQ010000002">
    <property type="protein sequence ID" value="MBP3960645.1"/>
    <property type="molecule type" value="Genomic_DNA"/>
</dbReference>
<dbReference type="Proteomes" id="UP000676565">
    <property type="component" value="Unassembled WGS sequence"/>
</dbReference>
<comment type="similarity">
    <text evidence="1">Belongs to the sigma-70 factor family. ECF subfamily.</text>
</comment>
<dbReference type="InterPro" id="IPR036388">
    <property type="entry name" value="WH-like_DNA-bd_sf"/>
</dbReference>
<accession>A0ABS5C485</accession>
<dbReference type="InterPro" id="IPR007627">
    <property type="entry name" value="RNA_pol_sigma70_r2"/>
</dbReference>
<evidence type="ECO:0000256" key="7">
    <source>
        <dbReference type="SAM" id="MobiDB-lite"/>
    </source>
</evidence>
<dbReference type="SMART" id="SM00320">
    <property type="entry name" value="WD40"/>
    <property type="match status" value="4"/>
</dbReference>
<keyword evidence="3" id="KW-0731">Sigma factor</keyword>
<keyword evidence="5" id="KW-0804">Transcription</keyword>
<dbReference type="InterPro" id="IPR014284">
    <property type="entry name" value="RNA_pol_sigma-70_dom"/>
</dbReference>
<evidence type="ECO:0000313" key="10">
    <source>
        <dbReference type="EMBL" id="MBP3960645.1"/>
    </source>
</evidence>